<gene>
    <name evidence="1" type="ORF">ILYODFUR_030352</name>
</gene>
<evidence type="ECO:0000313" key="2">
    <source>
        <dbReference type="Proteomes" id="UP001482620"/>
    </source>
</evidence>
<accession>A0ABV0T571</accession>
<keyword evidence="2" id="KW-1185">Reference proteome</keyword>
<dbReference type="Proteomes" id="UP001482620">
    <property type="component" value="Unassembled WGS sequence"/>
</dbReference>
<proteinExistence type="predicted"/>
<name>A0ABV0T571_9TELE</name>
<evidence type="ECO:0000313" key="1">
    <source>
        <dbReference type="EMBL" id="MEQ2226732.1"/>
    </source>
</evidence>
<sequence>MALDQIDSPLAEDDFLSQIHSHLRDTADQKKQHYESCSEEAAHTAVRTLIDLGVSDSLPLLYVCVSVNLSAVNYSATRH</sequence>
<organism evidence="1 2">
    <name type="scientific">Ilyodon furcidens</name>
    <name type="common">goldbreast splitfin</name>
    <dbReference type="NCBI Taxonomy" id="33524"/>
    <lineage>
        <taxon>Eukaryota</taxon>
        <taxon>Metazoa</taxon>
        <taxon>Chordata</taxon>
        <taxon>Craniata</taxon>
        <taxon>Vertebrata</taxon>
        <taxon>Euteleostomi</taxon>
        <taxon>Actinopterygii</taxon>
        <taxon>Neopterygii</taxon>
        <taxon>Teleostei</taxon>
        <taxon>Neoteleostei</taxon>
        <taxon>Acanthomorphata</taxon>
        <taxon>Ovalentaria</taxon>
        <taxon>Atherinomorphae</taxon>
        <taxon>Cyprinodontiformes</taxon>
        <taxon>Goodeidae</taxon>
        <taxon>Ilyodon</taxon>
    </lineage>
</organism>
<comment type="caution">
    <text evidence="1">The sequence shown here is derived from an EMBL/GenBank/DDBJ whole genome shotgun (WGS) entry which is preliminary data.</text>
</comment>
<reference evidence="1 2" key="1">
    <citation type="submission" date="2021-06" db="EMBL/GenBank/DDBJ databases">
        <authorList>
            <person name="Palmer J.M."/>
        </authorList>
    </citation>
    <scope>NUCLEOTIDE SEQUENCE [LARGE SCALE GENOMIC DNA]</scope>
    <source>
        <strain evidence="2">if_2019</strain>
        <tissue evidence="1">Muscle</tissue>
    </source>
</reference>
<dbReference type="EMBL" id="JAHRIQ010016071">
    <property type="protein sequence ID" value="MEQ2226732.1"/>
    <property type="molecule type" value="Genomic_DNA"/>
</dbReference>
<protein>
    <submittedName>
        <fullName evidence="1">Uncharacterized protein</fullName>
    </submittedName>
</protein>